<name>A0A0A9ESF9_ARUDO</name>
<sequence length="48" mass="5554">MISLCWKKEIGKATKRGRSIQKQVRAETARVGNERYLRAHHECVCVVL</sequence>
<evidence type="ECO:0000313" key="1">
    <source>
        <dbReference type="EMBL" id="JAD98967.1"/>
    </source>
</evidence>
<proteinExistence type="predicted"/>
<dbReference type="AlphaFoldDB" id="A0A0A9ESF9"/>
<reference evidence="1" key="1">
    <citation type="submission" date="2014-09" db="EMBL/GenBank/DDBJ databases">
        <authorList>
            <person name="Magalhaes I.L.F."/>
            <person name="Oliveira U."/>
            <person name="Santos F.R."/>
            <person name="Vidigal T.H.D.A."/>
            <person name="Brescovit A.D."/>
            <person name="Santos A.J."/>
        </authorList>
    </citation>
    <scope>NUCLEOTIDE SEQUENCE</scope>
    <source>
        <tissue evidence="1">Shoot tissue taken approximately 20 cm above the soil surface</tissue>
    </source>
</reference>
<organism evidence="1">
    <name type="scientific">Arundo donax</name>
    <name type="common">Giant reed</name>
    <name type="synonym">Donax arundinaceus</name>
    <dbReference type="NCBI Taxonomy" id="35708"/>
    <lineage>
        <taxon>Eukaryota</taxon>
        <taxon>Viridiplantae</taxon>
        <taxon>Streptophyta</taxon>
        <taxon>Embryophyta</taxon>
        <taxon>Tracheophyta</taxon>
        <taxon>Spermatophyta</taxon>
        <taxon>Magnoliopsida</taxon>
        <taxon>Liliopsida</taxon>
        <taxon>Poales</taxon>
        <taxon>Poaceae</taxon>
        <taxon>PACMAD clade</taxon>
        <taxon>Arundinoideae</taxon>
        <taxon>Arundineae</taxon>
        <taxon>Arundo</taxon>
    </lineage>
</organism>
<protein>
    <submittedName>
        <fullName evidence="1">Uncharacterized protein</fullName>
    </submittedName>
</protein>
<reference evidence="1" key="2">
    <citation type="journal article" date="2015" name="Data Brief">
        <title>Shoot transcriptome of the giant reed, Arundo donax.</title>
        <authorList>
            <person name="Barrero R.A."/>
            <person name="Guerrero F.D."/>
            <person name="Moolhuijzen P."/>
            <person name="Goolsby J.A."/>
            <person name="Tidwell J."/>
            <person name="Bellgard S.E."/>
            <person name="Bellgard M.I."/>
        </authorList>
    </citation>
    <scope>NUCLEOTIDE SEQUENCE</scope>
    <source>
        <tissue evidence="1">Shoot tissue taken approximately 20 cm above the soil surface</tissue>
    </source>
</reference>
<accession>A0A0A9ESF9</accession>
<dbReference type="EMBL" id="GBRH01198928">
    <property type="protein sequence ID" value="JAD98967.1"/>
    <property type="molecule type" value="Transcribed_RNA"/>
</dbReference>